<dbReference type="PANTHER" id="PTHR43855:SF1">
    <property type="entry name" value="THIOSULFATE SULFURTRANSFERASE"/>
    <property type="match status" value="1"/>
</dbReference>
<dbReference type="CDD" id="cd01449">
    <property type="entry name" value="TST_Repeat_2"/>
    <property type="match status" value="1"/>
</dbReference>
<evidence type="ECO:0000259" key="4">
    <source>
        <dbReference type="PROSITE" id="PS50206"/>
    </source>
</evidence>
<sequence>MSIFVSASDLVHDIYHGHKQTVLASLWGPGEGEGLKIYQKGHLPTALFCDPAAALAGVPGSDVGRNPLPESHHLQSWFRKWGLTEGGRVVVYDEGRGILAGRAWWILRWAGVDNIQILDGGLRAWEKLDLPVVGGPGNFAASSDATVVEGQMPVATIEDAMNHSRNGGILVDTRERNRFAGRREILDLKAGHIPGAVNVPVRELQNEDHSMRSPEEIRAVFAEVGVTEGTDVIVYSGSGNHSAFALAAMEEAGLTGAAHFLGGWSQWSANPRNPVEHGD</sequence>
<proteinExistence type="predicted"/>
<dbReference type="SMART" id="SM00450">
    <property type="entry name" value="RHOD"/>
    <property type="match status" value="2"/>
</dbReference>
<feature type="domain" description="Rhodanese" evidence="4">
    <location>
        <begin position="38"/>
        <end position="134"/>
    </location>
</feature>
<accession>A0ABY8VT48</accession>
<comment type="catalytic activity">
    <reaction evidence="3">
        <text>thiosulfate + hydrogen cyanide = thiocyanate + sulfite + 2 H(+)</text>
        <dbReference type="Rhea" id="RHEA:16881"/>
        <dbReference type="ChEBI" id="CHEBI:15378"/>
        <dbReference type="ChEBI" id="CHEBI:17359"/>
        <dbReference type="ChEBI" id="CHEBI:18022"/>
        <dbReference type="ChEBI" id="CHEBI:18407"/>
        <dbReference type="ChEBI" id="CHEBI:33542"/>
        <dbReference type="EC" id="2.8.1.1"/>
    </reaction>
</comment>
<dbReference type="GO" id="GO:0016740">
    <property type="term" value="F:transferase activity"/>
    <property type="evidence" value="ECO:0007669"/>
    <property type="project" value="UniProtKB-KW"/>
</dbReference>
<dbReference type="Proteomes" id="UP001238805">
    <property type="component" value="Chromosome"/>
</dbReference>
<dbReference type="InterPro" id="IPR001763">
    <property type="entry name" value="Rhodanese-like_dom"/>
</dbReference>
<dbReference type="CDD" id="cd01448">
    <property type="entry name" value="TST_Repeat_1"/>
    <property type="match status" value="1"/>
</dbReference>
<reference evidence="5 6" key="1">
    <citation type="submission" date="2023-05" db="EMBL/GenBank/DDBJ databases">
        <title>Corynebacterium suedekumii sp. nov. and Corynebacterium breve sp. nov. isolated from raw cow's milk.</title>
        <authorList>
            <person name="Baer M.K."/>
            <person name="Mehl L."/>
            <person name="Hellmuth R."/>
            <person name="Marke G."/>
            <person name="Lipski A."/>
        </authorList>
    </citation>
    <scope>NUCLEOTIDE SEQUENCE [LARGE SCALE GENOMIC DNA]</scope>
    <source>
        <strain evidence="5 6">LM112</strain>
    </source>
</reference>
<dbReference type="RefSeq" id="WP_284875325.1">
    <property type="nucleotide sequence ID" value="NZ_CP126970.1"/>
</dbReference>
<evidence type="ECO:0000256" key="3">
    <source>
        <dbReference type="ARBA" id="ARBA00047549"/>
    </source>
</evidence>
<name>A0ABY8VT48_9CORY</name>
<evidence type="ECO:0000313" key="5">
    <source>
        <dbReference type="EMBL" id="WIM70745.1"/>
    </source>
</evidence>
<keyword evidence="2" id="KW-0677">Repeat</keyword>
<dbReference type="SUPFAM" id="SSF52821">
    <property type="entry name" value="Rhodanese/Cell cycle control phosphatase"/>
    <property type="match status" value="2"/>
</dbReference>
<feature type="domain" description="Rhodanese" evidence="4">
    <location>
        <begin position="164"/>
        <end position="276"/>
    </location>
</feature>
<dbReference type="Gene3D" id="3.40.250.10">
    <property type="entry name" value="Rhodanese-like domain"/>
    <property type="match status" value="2"/>
</dbReference>
<dbReference type="PROSITE" id="PS50206">
    <property type="entry name" value="RHODANESE_3"/>
    <property type="match status" value="2"/>
</dbReference>
<evidence type="ECO:0000256" key="2">
    <source>
        <dbReference type="ARBA" id="ARBA00022737"/>
    </source>
</evidence>
<keyword evidence="6" id="KW-1185">Reference proteome</keyword>
<dbReference type="EC" id="2.8.1.1" evidence="1"/>
<dbReference type="Pfam" id="PF00581">
    <property type="entry name" value="Rhodanese"/>
    <property type="match status" value="2"/>
</dbReference>
<dbReference type="PANTHER" id="PTHR43855">
    <property type="entry name" value="THIOSULFATE SULFURTRANSFERASE"/>
    <property type="match status" value="1"/>
</dbReference>
<dbReference type="InterPro" id="IPR036873">
    <property type="entry name" value="Rhodanese-like_dom_sf"/>
</dbReference>
<evidence type="ECO:0000256" key="1">
    <source>
        <dbReference type="ARBA" id="ARBA00012245"/>
    </source>
</evidence>
<dbReference type="EMBL" id="CP126970">
    <property type="protein sequence ID" value="WIM70745.1"/>
    <property type="molecule type" value="Genomic_DNA"/>
</dbReference>
<keyword evidence="5" id="KW-0808">Transferase</keyword>
<protein>
    <recommendedName>
        <fullName evidence="1">thiosulfate sulfurtransferase</fullName>
        <ecNumber evidence="1">2.8.1.1</ecNumber>
    </recommendedName>
</protein>
<organism evidence="5 6">
    <name type="scientific">Corynebacterium suedekumii</name>
    <dbReference type="NCBI Taxonomy" id="3049801"/>
    <lineage>
        <taxon>Bacteria</taxon>
        <taxon>Bacillati</taxon>
        <taxon>Actinomycetota</taxon>
        <taxon>Actinomycetes</taxon>
        <taxon>Mycobacteriales</taxon>
        <taxon>Corynebacteriaceae</taxon>
        <taxon>Corynebacterium</taxon>
    </lineage>
</organism>
<evidence type="ECO:0000313" key="6">
    <source>
        <dbReference type="Proteomes" id="UP001238805"/>
    </source>
</evidence>
<dbReference type="InterPro" id="IPR051126">
    <property type="entry name" value="Thiosulfate_sulfurtransferase"/>
</dbReference>
<gene>
    <name evidence="5" type="ORF">QP029_02635</name>
</gene>